<dbReference type="Pfam" id="PF00067">
    <property type="entry name" value="p450"/>
    <property type="match status" value="2"/>
</dbReference>
<keyword evidence="10" id="KW-1185">Reference proteome</keyword>
<evidence type="ECO:0000256" key="5">
    <source>
        <dbReference type="ARBA" id="ARBA00023002"/>
    </source>
</evidence>
<organism evidence="9 10">
    <name type="scientific">Mycena albidolilacea</name>
    <dbReference type="NCBI Taxonomy" id="1033008"/>
    <lineage>
        <taxon>Eukaryota</taxon>
        <taxon>Fungi</taxon>
        <taxon>Dikarya</taxon>
        <taxon>Basidiomycota</taxon>
        <taxon>Agaricomycotina</taxon>
        <taxon>Agaricomycetes</taxon>
        <taxon>Agaricomycetidae</taxon>
        <taxon>Agaricales</taxon>
        <taxon>Marasmiineae</taxon>
        <taxon>Mycenaceae</taxon>
        <taxon>Mycena</taxon>
    </lineage>
</organism>
<dbReference type="PANTHER" id="PTHR24287:SF1">
    <property type="entry name" value="P450, PUTATIVE (EUROFUNG)-RELATED"/>
    <property type="match status" value="1"/>
</dbReference>
<feature type="non-terminal residue" evidence="9">
    <location>
        <position position="174"/>
    </location>
</feature>
<evidence type="ECO:0000256" key="8">
    <source>
        <dbReference type="SAM" id="MobiDB-lite"/>
    </source>
</evidence>
<dbReference type="Gene3D" id="1.10.630.10">
    <property type="entry name" value="Cytochrome P450"/>
    <property type="match status" value="2"/>
</dbReference>
<keyword evidence="7 9" id="KW-0503">Monooxygenase</keyword>
<proteinExistence type="inferred from homology"/>
<dbReference type="InterPro" id="IPR036396">
    <property type="entry name" value="Cyt_P450_sf"/>
</dbReference>
<dbReference type="PANTHER" id="PTHR24287">
    <property type="entry name" value="P450, PUTATIVE (EUROFUNG)-RELATED"/>
    <property type="match status" value="1"/>
</dbReference>
<accession>A0AAD6Z0Z2</accession>
<dbReference type="Proteomes" id="UP001218218">
    <property type="component" value="Unassembled WGS sequence"/>
</dbReference>
<evidence type="ECO:0000256" key="7">
    <source>
        <dbReference type="ARBA" id="ARBA00023033"/>
    </source>
</evidence>
<comment type="similarity">
    <text evidence="2">Belongs to the cytochrome P450 family.</text>
</comment>
<keyword evidence="3" id="KW-0349">Heme</keyword>
<feature type="region of interest" description="Disordered" evidence="8">
    <location>
        <begin position="120"/>
        <end position="139"/>
    </location>
</feature>
<dbReference type="GO" id="GO:0004497">
    <property type="term" value="F:monooxygenase activity"/>
    <property type="evidence" value="ECO:0007669"/>
    <property type="project" value="UniProtKB-KW"/>
</dbReference>
<dbReference type="GO" id="GO:0005506">
    <property type="term" value="F:iron ion binding"/>
    <property type="evidence" value="ECO:0007669"/>
    <property type="project" value="InterPro"/>
</dbReference>
<keyword evidence="4" id="KW-0479">Metal-binding</keyword>
<dbReference type="GO" id="GO:0016705">
    <property type="term" value="F:oxidoreductase activity, acting on paired donors, with incorporation or reduction of molecular oxygen"/>
    <property type="evidence" value="ECO:0007669"/>
    <property type="project" value="InterPro"/>
</dbReference>
<protein>
    <submittedName>
        <fullName evidence="9">Cytochrome P450 monooxygenase pc-1</fullName>
    </submittedName>
</protein>
<dbReference type="AlphaFoldDB" id="A0AAD6Z0Z2"/>
<evidence type="ECO:0000256" key="1">
    <source>
        <dbReference type="ARBA" id="ARBA00001971"/>
    </source>
</evidence>
<evidence type="ECO:0000256" key="4">
    <source>
        <dbReference type="ARBA" id="ARBA00022723"/>
    </source>
</evidence>
<gene>
    <name evidence="9" type="ORF">DFH08DRAFT_905195</name>
</gene>
<dbReference type="GO" id="GO:0020037">
    <property type="term" value="F:heme binding"/>
    <property type="evidence" value="ECO:0007669"/>
    <property type="project" value="InterPro"/>
</dbReference>
<evidence type="ECO:0000313" key="9">
    <source>
        <dbReference type="EMBL" id="KAJ7302551.1"/>
    </source>
</evidence>
<dbReference type="PRINTS" id="PR00463">
    <property type="entry name" value="EP450I"/>
</dbReference>
<evidence type="ECO:0000313" key="10">
    <source>
        <dbReference type="Proteomes" id="UP001218218"/>
    </source>
</evidence>
<sequence length="174" mass="20049">TAGLLTFTIYMLAEHPEILTKLREEILRIVGPTQRPTFDNFRDMKYLRTDGRSFVPAGTRCAFSTILMHRRTDLWGPEALQFDPERFLDERLHKYPFACHESSLFLVRLLQTFSGVSFASNAQPPEGRPPASWKTDDKAGWKAHEKIRPRSHLTMFVFGRLWVRIEEVGAAEGV</sequence>
<comment type="caution">
    <text evidence="9">The sequence shown here is derived from an EMBL/GenBank/DDBJ whole genome shotgun (WGS) entry which is preliminary data.</text>
</comment>
<keyword evidence="6" id="KW-0408">Iron</keyword>
<dbReference type="InterPro" id="IPR002401">
    <property type="entry name" value="Cyt_P450_E_grp-I"/>
</dbReference>
<comment type="cofactor">
    <cofactor evidence="1">
        <name>heme</name>
        <dbReference type="ChEBI" id="CHEBI:30413"/>
    </cofactor>
</comment>
<evidence type="ECO:0000256" key="3">
    <source>
        <dbReference type="ARBA" id="ARBA00022617"/>
    </source>
</evidence>
<dbReference type="SUPFAM" id="SSF48264">
    <property type="entry name" value="Cytochrome P450"/>
    <property type="match status" value="1"/>
</dbReference>
<reference evidence="9" key="1">
    <citation type="submission" date="2023-03" db="EMBL/GenBank/DDBJ databases">
        <title>Massive genome expansion in bonnet fungi (Mycena s.s.) driven by repeated elements and novel gene families across ecological guilds.</title>
        <authorList>
            <consortium name="Lawrence Berkeley National Laboratory"/>
            <person name="Harder C.B."/>
            <person name="Miyauchi S."/>
            <person name="Viragh M."/>
            <person name="Kuo A."/>
            <person name="Thoen E."/>
            <person name="Andreopoulos B."/>
            <person name="Lu D."/>
            <person name="Skrede I."/>
            <person name="Drula E."/>
            <person name="Henrissat B."/>
            <person name="Morin E."/>
            <person name="Kohler A."/>
            <person name="Barry K."/>
            <person name="LaButti K."/>
            <person name="Morin E."/>
            <person name="Salamov A."/>
            <person name="Lipzen A."/>
            <person name="Mereny Z."/>
            <person name="Hegedus B."/>
            <person name="Baldrian P."/>
            <person name="Stursova M."/>
            <person name="Weitz H."/>
            <person name="Taylor A."/>
            <person name="Grigoriev I.V."/>
            <person name="Nagy L.G."/>
            <person name="Martin F."/>
            <person name="Kauserud H."/>
        </authorList>
    </citation>
    <scope>NUCLEOTIDE SEQUENCE</scope>
    <source>
        <strain evidence="9">CBHHK002</strain>
    </source>
</reference>
<dbReference type="InterPro" id="IPR047146">
    <property type="entry name" value="Cyt_P450_E_CYP52_fungi"/>
</dbReference>
<evidence type="ECO:0000256" key="6">
    <source>
        <dbReference type="ARBA" id="ARBA00023004"/>
    </source>
</evidence>
<dbReference type="EMBL" id="JARIHO010000115">
    <property type="protein sequence ID" value="KAJ7302551.1"/>
    <property type="molecule type" value="Genomic_DNA"/>
</dbReference>
<dbReference type="InterPro" id="IPR001128">
    <property type="entry name" value="Cyt_P450"/>
</dbReference>
<evidence type="ECO:0000256" key="2">
    <source>
        <dbReference type="ARBA" id="ARBA00010617"/>
    </source>
</evidence>
<name>A0AAD6Z0Z2_9AGAR</name>
<keyword evidence="5" id="KW-0560">Oxidoreductase</keyword>